<reference evidence="8 9" key="1">
    <citation type="submission" date="2016-10" db="EMBL/GenBank/DDBJ databases">
        <authorList>
            <person name="de Groot N.N."/>
        </authorList>
    </citation>
    <scope>NUCLEOTIDE SEQUENCE [LARGE SCALE GENOMIC DNA]</scope>
    <source>
        <strain evidence="8 9">CGMCC 1.10238</strain>
    </source>
</reference>
<dbReference type="Gene3D" id="1.10.150.130">
    <property type="match status" value="1"/>
</dbReference>
<dbReference type="InterPro" id="IPR010998">
    <property type="entry name" value="Integrase_recombinase_N"/>
</dbReference>
<dbReference type="SUPFAM" id="SSF56349">
    <property type="entry name" value="DNA breaking-rejoining enzymes"/>
    <property type="match status" value="1"/>
</dbReference>
<evidence type="ECO:0000313" key="8">
    <source>
        <dbReference type="EMBL" id="SEN80359.1"/>
    </source>
</evidence>
<dbReference type="InterPro" id="IPR002104">
    <property type="entry name" value="Integrase_catalytic"/>
</dbReference>
<protein>
    <submittedName>
        <fullName evidence="7">Site-specific integrase</fullName>
    </submittedName>
    <submittedName>
        <fullName evidence="8">Site-specific recombinase XerD</fullName>
    </submittedName>
</protein>
<evidence type="ECO:0000256" key="2">
    <source>
        <dbReference type="ARBA" id="ARBA00023125"/>
    </source>
</evidence>
<evidence type="ECO:0000259" key="5">
    <source>
        <dbReference type="PROSITE" id="PS51898"/>
    </source>
</evidence>
<comment type="similarity">
    <text evidence="1">Belongs to the 'phage' integrase family.</text>
</comment>
<dbReference type="STRING" id="1333845.SAMN04487895_10332"/>
<dbReference type="PANTHER" id="PTHR30349:SF64">
    <property type="entry name" value="PROPHAGE INTEGRASE INTD-RELATED"/>
    <property type="match status" value="1"/>
</dbReference>
<accession>A0A1H8JHX6</accession>
<dbReference type="AlphaFoldDB" id="A0A1H8JHX6"/>
<dbReference type="EMBL" id="FODH01000003">
    <property type="protein sequence ID" value="SEN80359.1"/>
    <property type="molecule type" value="Genomic_DNA"/>
</dbReference>
<dbReference type="GO" id="GO:0003677">
    <property type="term" value="F:DNA binding"/>
    <property type="evidence" value="ECO:0007669"/>
    <property type="project" value="UniProtKB-UniRule"/>
</dbReference>
<organism evidence="8 9">
    <name type="scientific">Paenibacillus sophorae</name>
    <dbReference type="NCBI Taxonomy" id="1333845"/>
    <lineage>
        <taxon>Bacteria</taxon>
        <taxon>Bacillati</taxon>
        <taxon>Bacillota</taxon>
        <taxon>Bacilli</taxon>
        <taxon>Bacillales</taxon>
        <taxon>Paenibacillaceae</taxon>
        <taxon>Paenibacillus</taxon>
    </lineage>
</organism>
<dbReference type="InterPro" id="IPR013762">
    <property type="entry name" value="Integrase-like_cat_sf"/>
</dbReference>
<dbReference type="CDD" id="cd01189">
    <property type="entry name" value="INT_ICEBs1_C_like"/>
    <property type="match status" value="1"/>
</dbReference>
<evidence type="ECO:0000256" key="1">
    <source>
        <dbReference type="ARBA" id="ARBA00008857"/>
    </source>
</evidence>
<keyword evidence="10" id="KW-1185">Reference proteome</keyword>
<proteinExistence type="inferred from homology"/>
<reference evidence="7 10" key="2">
    <citation type="submission" date="2021-06" db="EMBL/GenBank/DDBJ databases">
        <title>Whole genome sequence of Paenibacillus sophorae DSM23020 for comparative genomics.</title>
        <authorList>
            <person name="Kim M.-J."/>
            <person name="Lee G."/>
            <person name="Shin J.-H."/>
        </authorList>
    </citation>
    <scope>NUCLEOTIDE SEQUENCE [LARGE SCALE GENOMIC DNA]</scope>
    <source>
        <strain evidence="7 10">DSM 23020</strain>
    </source>
</reference>
<keyword evidence="3" id="KW-0233">DNA recombination</keyword>
<dbReference type="Pfam" id="PF13102">
    <property type="entry name" value="Phage_int_SAM_5"/>
    <property type="match status" value="1"/>
</dbReference>
<evidence type="ECO:0000313" key="10">
    <source>
        <dbReference type="Proteomes" id="UP000683429"/>
    </source>
</evidence>
<dbReference type="Pfam" id="PF00589">
    <property type="entry name" value="Phage_integrase"/>
    <property type="match status" value="1"/>
</dbReference>
<dbReference type="Proteomes" id="UP000198809">
    <property type="component" value="Unassembled WGS sequence"/>
</dbReference>
<dbReference type="PROSITE" id="PS51900">
    <property type="entry name" value="CB"/>
    <property type="match status" value="1"/>
</dbReference>
<dbReference type="EMBL" id="CP076607">
    <property type="protein sequence ID" value="QWU13369.1"/>
    <property type="molecule type" value="Genomic_DNA"/>
</dbReference>
<feature type="domain" description="Core-binding (CB)" evidence="6">
    <location>
        <begin position="61"/>
        <end position="158"/>
    </location>
</feature>
<dbReference type="GO" id="GO:0015074">
    <property type="term" value="P:DNA integration"/>
    <property type="evidence" value="ECO:0007669"/>
    <property type="project" value="InterPro"/>
</dbReference>
<dbReference type="GO" id="GO:0006310">
    <property type="term" value="P:DNA recombination"/>
    <property type="evidence" value="ECO:0007669"/>
    <property type="project" value="UniProtKB-KW"/>
</dbReference>
<keyword evidence="2 4" id="KW-0238">DNA-binding</keyword>
<gene>
    <name evidence="7" type="ORF">KP014_15315</name>
    <name evidence="8" type="ORF">SAMN04487895_10332</name>
</gene>
<evidence type="ECO:0000313" key="7">
    <source>
        <dbReference type="EMBL" id="QWU13369.1"/>
    </source>
</evidence>
<dbReference type="InterPro" id="IPR044068">
    <property type="entry name" value="CB"/>
</dbReference>
<feature type="domain" description="Tyr recombinase" evidence="5">
    <location>
        <begin position="180"/>
        <end position="393"/>
    </location>
</feature>
<sequence>MPVYKDESKKKNKWWYEFEAGKKPNGKRNVIRKKGFFTEKEAKAAMVKAESEYYEGTYVDPSKTKFGVYLLDQWLPIKSLAGSTKEMYDSYIRNHVLGSLIAETPLANLTIIMIQDYIQMLKEKKIVIGKKKPKESSLSPNTIKKIYSIINTSLNDAVTMKKLKENPSKKIINKPANQKTKSTVWNQAQIRKFVEETEGKSRYSLAFRFTLMTGLRQAEVLGLRWKDVDFEKSVIRVQQTITHDGKTLKDGAKTDSSVRPVKLDVKTMNTLIKHYNMQQLERKQIETKVAEKKAAGKSFYNGRQYRDHDLVFCTVFGTPCTPRNLSRAYNSLLKEIDVPKITFHELRHTQATLLLTKNVHPKVVSERLGHSSVKITLDTYSHMLPEMQEVAAECLADVL</sequence>
<evidence type="ECO:0000313" key="9">
    <source>
        <dbReference type="Proteomes" id="UP000198809"/>
    </source>
</evidence>
<evidence type="ECO:0000259" key="6">
    <source>
        <dbReference type="PROSITE" id="PS51900"/>
    </source>
</evidence>
<dbReference type="Proteomes" id="UP000683429">
    <property type="component" value="Chromosome"/>
</dbReference>
<dbReference type="Gene3D" id="1.10.443.10">
    <property type="entry name" value="Intergrase catalytic core"/>
    <property type="match status" value="1"/>
</dbReference>
<evidence type="ECO:0000256" key="4">
    <source>
        <dbReference type="PROSITE-ProRule" id="PRU01248"/>
    </source>
</evidence>
<dbReference type="PROSITE" id="PS51898">
    <property type="entry name" value="TYR_RECOMBINASE"/>
    <property type="match status" value="1"/>
</dbReference>
<dbReference type="PANTHER" id="PTHR30349">
    <property type="entry name" value="PHAGE INTEGRASE-RELATED"/>
    <property type="match status" value="1"/>
</dbReference>
<dbReference type="RefSeq" id="WP_036600855.1">
    <property type="nucleotide sequence ID" value="NZ_CP076607.1"/>
</dbReference>
<name>A0A1H8JHX6_9BACL</name>
<dbReference type="InterPro" id="IPR050090">
    <property type="entry name" value="Tyrosine_recombinase_XerCD"/>
</dbReference>
<dbReference type="InterPro" id="IPR011010">
    <property type="entry name" value="DNA_brk_join_enz"/>
</dbReference>
<dbReference type="InterPro" id="IPR025269">
    <property type="entry name" value="SAM-like_dom"/>
</dbReference>
<evidence type="ECO:0000256" key="3">
    <source>
        <dbReference type="ARBA" id="ARBA00023172"/>
    </source>
</evidence>